<dbReference type="Proteomes" id="UP000718451">
    <property type="component" value="Unassembled WGS sequence"/>
</dbReference>
<evidence type="ECO:0008006" key="3">
    <source>
        <dbReference type="Google" id="ProtNLM"/>
    </source>
</evidence>
<name>A0ABX1GVX2_9FLAO</name>
<keyword evidence="2" id="KW-1185">Reference proteome</keyword>
<evidence type="ECO:0000313" key="1">
    <source>
        <dbReference type="EMBL" id="NKI33130.1"/>
    </source>
</evidence>
<evidence type="ECO:0000313" key="2">
    <source>
        <dbReference type="Proteomes" id="UP000718451"/>
    </source>
</evidence>
<proteinExistence type="predicted"/>
<protein>
    <recommendedName>
        <fullName evidence="3">DUF3575 domain-containing protein</fullName>
    </recommendedName>
</protein>
<organism evidence="1 2">
    <name type="scientific">Croceivirga thetidis</name>
    <dbReference type="NCBI Taxonomy" id="2721623"/>
    <lineage>
        <taxon>Bacteria</taxon>
        <taxon>Pseudomonadati</taxon>
        <taxon>Bacteroidota</taxon>
        <taxon>Flavobacteriia</taxon>
        <taxon>Flavobacteriales</taxon>
        <taxon>Flavobacteriaceae</taxon>
        <taxon>Croceivirga</taxon>
    </lineage>
</organism>
<sequence>MRNLFLIPIISVLFIAPLQAQRIQEKGIGIINLERHQFTVNLLGPGFRYEIGIIRNVTASTSFTPAFATYQEGYTFGYSWHLRLRYYHNFNQRLDINKNVVGNSANYIAAARSIFFEPLQLIDNMPDTGDWAFAFYGGVYGIQRTNRKGFNINAEVGYGYMRGDGLLNGHGPMVHITFGWVATKRKKKNSNFQIKN</sequence>
<comment type="caution">
    <text evidence="1">The sequence shown here is derived from an EMBL/GenBank/DDBJ whole genome shotgun (WGS) entry which is preliminary data.</text>
</comment>
<dbReference type="RefSeq" id="WP_168553279.1">
    <property type="nucleotide sequence ID" value="NZ_JAAWWL010000002.1"/>
</dbReference>
<reference evidence="1 2" key="1">
    <citation type="submission" date="2020-04" db="EMBL/GenBank/DDBJ databases">
        <authorList>
            <person name="Yoon J."/>
        </authorList>
    </citation>
    <scope>NUCLEOTIDE SEQUENCE [LARGE SCALE GENOMIC DNA]</scope>
    <source>
        <strain evidence="1 2">DJ-13</strain>
    </source>
</reference>
<gene>
    <name evidence="1" type="ORF">HCU67_14330</name>
</gene>
<accession>A0ABX1GVX2</accession>
<dbReference type="EMBL" id="JAAWWL010000002">
    <property type="protein sequence ID" value="NKI33130.1"/>
    <property type="molecule type" value="Genomic_DNA"/>
</dbReference>